<evidence type="ECO:0000313" key="1">
    <source>
        <dbReference type="EMBL" id="CAD8876265.1"/>
    </source>
</evidence>
<name>A0A7S1B6P6_9STRA</name>
<dbReference type="EMBL" id="HBFR01004980">
    <property type="protein sequence ID" value="CAD8876265.1"/>
    <property type="molecule type" value="Transcribed_RNA"/>
</dbReference>
<protein>
    <submittedName>
        <fullName evidence="1">Uncharacterized protein</fullName>
    </submittedName>
</protein>
<reference evidence="1" key="1">
    <citation type="submission" date="2021-01" db="EMBL/GenBank/DDBJ databases">
        <authorList>
            <person name="Corre E."/>
            <person name="Pelletier E."/>
            <person name="Niang G."/>
            <person name="Scheremetjew M."/>
            <person name="Finn R."/>
            <person name="Kale V."/>
            <person name="Holt S."/>
            <person name="Cochrane G."/>
            <person name="Meng A."/>
            <person name="Brown T."/>
            <person name="Cohen L."/>
        </authorList>
    </citation>
    <scope>NUCLEOTIDE SEQUENCE</scope>
    <source>
        <strain evidence="1">308</strain>
    </source>
</reference>
<accession>A0A7S1B6P6</accession>
<gene>
    <name evidence="1" type="ORF">CHYS00102_LOCUS3443</name>
</gene>
<sequence>MVISFFQQILLSSKVSYTNLIYHSQVSFMDHDNPKNRSFHCVFTNSCKNAFGGEHILAVGSVTAPLLEQMIYRTLIKKQSNDTKASNSSHENYAGAVGNIMGEQRFPQSLVGEA</sequence>
<organism evidence="1">
    <name type="scientific">Corethron hystrix</name>
    <dbReference type="NCBI Taxonomy" id="216773"/>
    <lineage>
        <taxon>Eukaryota</taxon>
        <taxon>Sar</taxon>
        <taxon>Stramenopiles</taxon>
        <taxon>Ochrophyta</taxon>
        <taxon>Bacillariophyta</taxon>
        <taxon>Coscinodiscophyceae</taxon>
        <taxon>Corethrophycidae</taxon>
        <taxon>Corethrales</taxon>
        <taxon>Corethraceae</taxon>
        <taxon>Corethron</taxon>
    </lineage>
</organism>
<proteinExistence type="predicted"/>
<dbReference type="AlphaFoldDB" id="A0A7S1B6P6"/>